<accession>S4NJ66</accession>
<evidence type="ECO:0000256" key="1">
    <source>
        <dbReference type="SAM" id="MobiDB-lite"/>
    </source>
</evidence>
<feature type="non-terminal residue" evidence="2">
    <location>
        <position position="72"/>
    </location>
</feature>
<proteinExistence type="predicted"/>
<evidence type="ECO:0000313" key="2">
    <source>
        <dbReference type="EMBL" id="JAA78756.1"/>
    </source>
</evidence>
<name>S4NJ66_9NEOP</name>
<feature type="region of interest" description="Disordered" evidence="1">
    <location>
        <begin position="1"/>
        <end position="72"/>
    </location>
</feature>
<feature type="compositionally biased region" description="Basic and acidic residues" evidence="1">
    <location>
        <begin position="33"/>
        <end position="45"/>
    </location>
</feature>
<protein>
    <submittedName>
        <fullName evidence="2">Uncharacterized protein</fullName>
    </submittedName>
</protein>
<dbReference type="AlphaFoldDB" id="S4NJ66"/>
<organism evidence="2">
    <name type="scientific">Pararge aegeria</name>
    <name type="common">speckled wood butterfly</name>
    <dbReference type="NCBI Taxonomy" id="116150"/>
    <lineage>
        <taxon>Eukaryota</taxon>
        <taxon>Metazoa</taxon>
        <taxon>Ecdysozoa</taxon>
        <taxon>Arthropoda</taxon>
        <taxon>Hexapoda</taxon>
        <taxon>Insecta</taxon>
        <taxon>Pterygota</taxon>
        <taxon>Neoptera</taxon>
        <taxon>Endopterygota</taxon>
        <taxon>Lepidoptera</taxon>
        <taxon>Glossata</taxon>
        <taxon>Ditrysia</taxon>
        <taxon>Papilionoidea</taxon>
        <taxon>Nymphalidae</taxon>
        <taxon>Satyrinae</taxon>
        <taxon>Satyrini</taxon>
        <taxon>Parargina</taxon>
        <taxon>Pararge</taxon>
    </lineage>
</organism>
<feature type="compositionally biased region" description="Basic and acidic residues" evidence="1">
    <location>
        <begin position="57"/>
        <end position="72"/>
    </location>
</feature>
<reference evidence="2" key="1">
    <citation type="journal article" date="2013" name="BMC Genomics">
        <title>Unscrambling butterfly oogenesis.</title>
        <authorList>
            <person name="Carter J.M."/>
            <person name="Baker S.C."/>
            <person name="Pink R."/>
            <person name="Carter D.R."/>
            <person name="Collins A."/>
            <person name="Tomlin J."/>
            <person name="Gibbs M."/>
            <person name="Breuker C.J."/>
        </authorList>
    </citation>
    <scope>NUCLEOTIDE SEQUENCE</scope>
    <source>
        <tissue evidence="2">Ovary</tissue>
    </source>
</reference>
<sequence>MNTGDAEPSSGLNGRLRPRKSNIPSPKTAKNIRKLDTKPALDKPKRTSTPSKASSNKLDDLTAKADSPETQT</sequence>
<reference evidence="2" key="2">
    <citation type="submission" date="2013-05" db="EMBL/GenBank/DDBJ databases">
        <authorList>
            <person name="Carter J.-M."/>
            <person name="Baker S.C."/>
            <person name="Pink R."/>
            <person name="Carter D.R.F."/>
            <person name="Collins A."/>
            <person name="Tomlin J."/>
            <person name="Gibbs M."/>
            <person name="Breuker C.J."/>
        </authorList>
    </citation>
    <scope>NUCLEOTIDE SEQUENCE</scope>
    <source>
        <tissue evidence="2">Ovary</tissue>
    </source>
</reference>
<feature type="compositionally biased region" description="Polar residues" evidence="1">
    <location>
        <begin position="47"/>
        <end position="56"/>
    </location>
</feature>
<dbReference type="EMBL" id="GAIX01013804">
    <property type="protein sequence ID" value="JAA78756.1"/>
    <property type="molecule type" value="Transcribed_RNA"/>
</dbReference>